<proteinExistence type="predicted"/>
<evidence type="ECO:0000256" key="2">
    <source>
        <dbReference type="SAM" id="SignalP"/>
    </source>
</evidence>
<dbReference type="OrthoDB" id="1524221at2"/>
<sequence>MKTRRFITGLFMILMATCVNAQFFKKLAKKAEQAAERTVLNRTDREVSKGTDKAIDSITKGGNGKRESKNIGETEKNLDQGTQESALQSRMANIMGAMGLDDVPDVYEFSYRVKMKLTSQKDETVMNYLFQPGERYFGNEIDQGKTHSISVMDLENESMVMFNTNGEQKTAMKMPLDKMTIDKMIQKMEEENVNTSDDVKIVPIANKTILGYRCKGYQITSKDGISKVWITNEAPVGYMGGMIQTEKLPNVALPIDEKTMFMEMQFESQKRKKDNFRMICTEIKEQDIFLAKNEYTSLGGFQN</sequence>
<reference evidence="3 4" key="1">
    <citation type="submission" date="2017-08" db="EMBL/GenBank/DDBJ databases">
        <title>The complete genome sequence of Maribacter sp. B1, isolated from deep-sea sediment.</title>
        <authorList>
            <person name="Wu Y.-H."/>
            <person name="Cheng H."/>
            <person name="Xu X.-W."/>
        </authorList>
    </citation>
    <scope>NUCLEOTIDE SEQUENCE [LARGE SCALE GENOMIC DNA]</scope>
    <source>
        <strain evidence="3 4">B1</strain>
    </source>
</reference>
<name>A0A223V2T6_9FLAO</name>
<feature type="signal peptide" evidence="2">
    <location>
        <begin position="1"/>
        <end position="21"/>
    </location>
</feature>
<feature type="compositionally biased region" description="Basic and acidic residues" evidence="1">
    <location>
        <begin position="64"/>
        <end position="78"/>
    </location>
</feature>
<keyword evidence="4" id="KW-1185">Reference proteome</keyword>
<dbReference type="EMBL" id="CP022957">
    <property type="protein sequence ID" value="ASV29743.1"/>
    <property type="molecule type" value="Genomic_DNA"/>
</dbReference>
<dbReference type="RefSeq" id="WP_094996366.1">
    <property type="nucleotide sequence ID" value="NZ_BMJL01000009.1"/>
</dbReference>
<gene>
    <name evidence="3" type="ORF">CJ263_05645</name>
</gene>
<dbReference type="Pfam" id="PF14371">
    <property type="entry name" value="DUF4412"/>
    <property type="match status" value="1"/>
</dbReference>
<keyword evidence="2" id="KW-0732">Signal</keyword>
<dbReference type="Proteomes" id="UP000215244">
    <property type="component" value="Chromosome"/>
</dbReference>
<accession>A0A223V2T6</accession>
<feature type="chain" id="PRO_5043983003" evidence="2">
    <location>
        <begin position="22"/>
        <end position="303"/>
    </location>
</feature>
<evidence type="ECO:0000313" key="4">
    <source>
        <dbReference type="Proteomes" id="UP000215244"/>
    </source>
</evidence>
<evidence type="ECO:0000313" key="3">
    <source>
        <dbReference type="EMBL" id="ASV29743.1"/>
    </source>
</evidence>
<dbReference type="AlphaFoldDB" id="A0A223V2T6"/>
<organism evidence="3 4">
    <name type="scientific">Maribacter cobaltidurans</name>
    <dbReference type="NCBI Taxonomy" id="1178778"/>
    <lineage>
        <taxon>Bacteria</taxon>
        <taxon>Pseudomonadati</taxon>
        <taxon>Bacteroidota</taxon>
        <taxon>Flavobacteriia</taxon>
        <taxon>Flavobacteriales</taxon>
        <taxon>Flavobacteriaceae</taxon>
        <taxon>Maribacter</taxon>
    </lineage>
</organism>
<feature type="region of interest" description="Disordered" evidence="1">
    <location>
        <begin position="54"/>
        <end position="82"/>
    </location>
</feature>
<dbReference type="InterPro" id="IPR025524">
    <property type="entry name" value="DUF4412"/>
</dbReference>
<protein>
    <submittedName>
        <fullName evidence="3">Uncharacterized protein</fullName>
    </submittedName>
</protein>
<evidence type="ECO:0000256" key="1">
    <source>
        <dbReference type="SAM" id="MobiDB-lite"/>
    </source>
</evidence>
<dbReference type="KEGG" id="marb:CJ263_05645"/>